<comment type="caution">
    <text evidence="3">The sequence shown here is derived from an EMBL/GenBank/DDBJ whole genome shotgun (WGS) entry which is preliminary data.</text>
</comment>
<evidence type="ECO:0000259" key="2">
    <source>
        <dbReference type="Pfam" id="PF07859"/>
    </source>
</evidence>
<protein>
    <submittedName>
        <fullName evidence="3">Alpha/Beta hydrolase protein</fullName>
    </submittedName>
</protein>
<dbReference type="Proteomes" id="UP000813444">
    <property type="component" value="Unassembled WGS sequence"/>
</dbReference>
<evidence type="ECO:0000313" key="3">
    <source>
        <dbReference type="EMBL" id="KAH7308932.1"/>
    </source>
</evidence>
<dbReference type="OrthoDB" id="19653at2759"/>
<feature type="domain" description="Alpha/beta hydrolase fold-3" evidence="2">
    <location>
        <begin position="100"/>
        <end position="316"/>
    </location>
</feature>
<accession>A0A8K0WLB7</accession>
<name>A0A8K0WLB7_9HYPO</name>
<evidence type="ECO:0000313" key="4">
    <source>
        <dbReference type="Proteomes" id="UP000813444"/>
    </source>
</evidence>
<dbReference type="InterPro" id="IPR029058">
    <property type="entry name" value="AB_hydrolase_fold"/>
</dbReference>
<keyword evidence="4" id="KW-1185">Reference proteome</keyword>
<dbReference type="InterPro" id="IPR050300">
    <property type="entry name" value="GDXG_lipolytic_enzyme"/>
</dbReference>
<reference evidence="3" key="1">
    <citation type="journal article" date="2021" name="Nat. Commun.">
        <title>Genetic determinants of endophytism in the Arabidopsis root mycobiome.</title>
        <authorList>
            <person name="Mesny F."/>
            <person name="Miyauchi S."/>
            <person name="Thiergart T."/>
            <person name="Pickel B."/>
            <person name="Atanasova L."/>
            <person name="Karlsson M."/>
            <person name="Huettel B."/>
            <person name="Barry K.W."/>
            <person name="Haridas S."/>
            <person name="Chen C."/>
            <person name="Bauer D."/>
            <person name="Andreopoulos W."/>
            <person name="Pangilinan J."/>
            <person name="LaButti K."/>
            <person name="Riley R."/>
            <person name="Lipzen A."/>
            <person name="Clum A."/>
            <person name="Drula E."/>
            <person name="Henrissat B."/>
            <person name="Kohler A."/>
            <person name="Grigoriev I.V."/>
            <person name="Martin F.M."/>
            <person name="Hacquard S."/>
        </authorList>
    </citation>
    <scope>NUCLEOTIDE SEQUENCE</scope>
    <source>
        <strain evidence="3">MPI-CAGE-CH-0235</strain>
    </source>
</reference>
<keyword evidence="1 3" id="KW-0378">Hydrolase</keyword>
<dbReference type="GO" id="GO:0016787">
    <property type="term" value="F:hydrolase activity"/>
    <property type="evidence" value="ECO:0007669"/>
    <property type="project" value="UniProtKB-KW"/>
</dbReference>
<dbReference type="AlphaFoldDB" id="A0A8K0WLB7"/>
<dbReference type="EMBL" id="JAGPNK010000014">
    <property type="protein sequence ID" value="KAH7308932.1"/>
    <property type="molecule type" value="Genomic_DNA"/>
</dbReference>
<dbReference type="Pfam" id="PF07859">
    <property type="entry name" value="Abhydrolase_3"/>
    <property type="match status" value="1"/>
</dbReference>
<gene>
    <name evidence="3" type="ORF">B0I35DRAFT_441031</name>
</gene>
<evidence type="ECO:0000256" key="1">
    <source>
        <dbReference type="ARBA" id="ARBA00022801"/>
    </source>
</evidence>
<dbReference type="SUPFAM" id="SSF53474">
    <property type="entry name" value="alpha/beta-Hydrolases"/>
    <property type="match status" value="1"/>
</dbReference>
<dbReference type="PANTHER" id="PTHR48081:SF8">
    <property type="entry name" value="ALPHA_BETA HYDROLASE FOLD-3 DOMAIN-CONTAINING PROTEIN-RELATED"/>
    <property type="match status" value="1"/>
</dbReference>
<sequence>MLRTLAHIVSLFLRPTLDALWYGRHLPWTLRWRLLVFQPLSLLGNALITLPYLFRRPFTVDYIPAGSDRELRVLVFKHPRRLALEDNTRPGRPLRPLHVDCHSGGFVGGYPESAAPFCDHLARTTGAVVVSLSYRLAPVHPFPAAIDDVDAAIAWLQTNAASRFGADPTLMTVSGHSAGGNLALAATQAPACHAPADTAIKASVTFYAPVDMRPTPWEKPQSGDLPEWDPLSFMCPLFDSYAAPRKAEMGESPRMNPIMAALETLPEKMLLVVPKADILVKEQLEFVERVKREIEDRGERKRSIETMWVEDQFHGYLEVPDIAVSKAKKMEAWDKGVDLIRAVHRDYGWKWNE</sequence>
<organism evidence="3 4">
    <name type="scientific">Stachybotrys elegans</name>
    <dbReference type="NCBI Taxonomy" id="80388"/>
    <lineage>
        <taxon>Eukaryota</taxon>
        <taxon>Fungi</taxon>
        <taxon>Dikarya</taxon>
        <taxon>Ascomycota</taxon>
        <taxon>Pezizomycotina</taxon>
        <taxon>Sordariomycetes</taxon>
        <taxon>Hypocreomycetidae</taxon>
        <taxon>Hypocreales</taxon>
        <taxon>Stachybotryaceae</taxon>
        <taxon>Stachybotrys</taxon>
    </lineage>
</organism>
<dbReference type="InterPro" id="IPR013094">
    <property type="entry name" value="AB_hydrolase_3"/>
</dbReference>
<proteinExistence type="predicted"/>
<dbReference type="Gene3D" id="3.40.50.1820">
    <property type="entry name" value="alpha/beta hydrolase"/>
    <property type="match status" value="1"/>
</dbReference>
<dbReference type="PANTHER" id="PTHR48081">
    <property type="entry name" value="AB HYDROLASE SUPERFAMILY PROTEIN C4A8.06C"/>
    <property type="match status" value="1"/>
</dbReference>